<dbReference type="SUPFAM" id="SSF53335">
    <property type="entry name" value="S-adenosyl-L-methionine-dependent methyltransferases"/>
    <property type="match status" value="1"/>
</dbReference>
<organism evidence="6 7">
    <name type="scientific">Glycomyces artemisiae</name>
    <dbReference type="NCBI Taxonomy" id="1076443"/>
    <lineage>
        <taxon>Bacteria</taxon>
        <taxon>Bacillati</taxon>
        <taxon>Actinomycetota</taxon>
        <taxon>Actinomycetes</taxon>
        <taxon>Glycomycetales</taxon>
        <taxon>Glycomycetaceae</taxon>
        <taxon>Glycomyces</taxon>
    </lineage>
</organism>
<accession>A0A2T0UEV5</accession>
<evidence type="ECO:0000313" key="7">
    <source>
        <dbReference type="Proteomes" id="UP000238176"/>
    </source>
</evidence>
<evidence type="ECO:0000313" key="6">
    <source>
        <dbReference type="EMBL" id="PRY56453.1"/>
    </source>
</evidence>
<keyword evidence="2 6" id="KW-0489">Methyltransferase</keyword>
<keyword evidence="3 6" id="KW-0808">Transferase</keyword>
<comment type="similarity">
    <text evidence="1 4">Belongs to the N(4)/N(6)-methyltransferase family.</text>
</comment>
<evidence type="ECO:0000256" key="1">
    <source>
        <dbReference type="ARBA" id="ARBA00006594"/>
    </source>
</evidence>
<dbReference type="GO" id="GO:0005737">
    <property type="term" value="C:cytoplasm"/>
    <property type="evidence" value="ECO:0007669"/>
    <property type="project" value="TreeGrafter"/>
</dbReference>
<dbReference type="PANTHER" id="PTHR13370:SF3">
    <property type="entry name" value="TRNA (GUANINE(10)-N2)-METHYLTRANSFERASE HOMOLOG"/>
    <property type="match status" value="1"/>
</dbReference>
<dbReference type="AlphaFoldDB" id="A0A2T0UEV5"/>
<dbReference type="InterPro" id="IPR002941">
    <property type="entry name" value="DNA_methylase_N4/N6"/>
</dbReference>
<reference evidence="6 7" key="1">
    <citation type="submission" date="2018-03" db="EMBL/GenBank/DDBJ databases">
        <title>Genomic Encyclopedia of Type Strains, Phase III (KMG-III): the genomes of soil and plant-associated and newly described type strains.</title>
        <authorList>
            <person name="Whitman W."/>
        </authorList>
    </citation>
    <scope>NUCLEOTIDE SEQUENCE [LARGE SCALE GENOMIC DNA]</scope>
    <source>
        <strain evidence="6 7">CGMCC 4.7067</strain>
    </source>
</reference>
<comment type="caution">
    <text evidence="6">The sequence shown here is derived from an EMBL/GenBank/DDBJ whole genome shotgun (WGS) entry which is preliminary data.</text>
</comment>
<dbReference type="Proteomes" id="UP000238176">
    <property type="component" value="Unassembled WGS sequence"/>
</dbReference>
<dbReference type="GO" id="GO:0003677">
    <property type="term" value="F:DNA binding"/>
    <property type="evidence" value="ECO:0007669"/>
    <property type="project" value="InterPro"/>
</dbReference>
<proteinExistence type="inferred from homology"/>
<protein>
    <recommendedName>
        <fullName evidence="4">Methyltransferase</fullName>
        <ecNumber evidence="4">2.1.1.-</ecNumber>
    </recommendedName>
</protein>
<name>A0A2T0UEV5_9ACTN</name>
<dbReference type="Gene3D" id="3.40.50.150">
    <property type="entry name" value="Vaccinia Virus protein VP39"/>
    <property type="match status" value="1"/>
</dbReference>
<dbReference type="GO" id="GO:0008170">
    <property type="term" value="F:N-methyltransferase activity"/>
    <property type="evidence" value="ECO:0007669"/>
    <property type="project" value="InterPro"/>
</dbReference>
<dbReference type="PANTHER" id="PTHR13370">
    <property type="entry name" value="RNA METHYLASE-RELATED"/>
    <property type="match status" value="1"/>
</dbReference>
<dbReference type="EMBL" id="PVTJ01000009">
    <property type="protein sequence ID" value="PRY56453.1"/>
    <property type="molecule type" value="Genomic_DNA"/>
</dbReference>
<sequence length="256" mass="27609">MRLAVEPASPAHNRGNRMSACTIHQGDALTVLKSIPTGTVDAVICDPPYNSSAGGGFKAPARDKYVSGDAQHGLADFAGDQRDQRGFTAWLAMVYADCLRAARPGASLLAFTDWRQLPVSSDAIQAGGWIWRGIIPWNKPVNRPKRDGFRASCEYILWATHGEPYRHSPSIYLPGLLTGSQPHGNKRRHITEKPVNIMAELVKIAPEGGMILDPFCGSGSTGEAALAAGRRFTGIEISRHYAGVAAERLGTQTHQP</sequence>
<dbReference type="Pfam" id="PF01555">
    <property type="entry name" value="N6_N4_Mtase"/>
    <property type="match status" value="1"/>
</dbReference>
<evidence type="ECO:0000256" key="3">
    <source>
        <dbReference type="ARBA" id="ARBA00022679"/>
    </source>
</evidence>
<dbReference type="InterPro" id="IPR001091">
    <property type="entry name" value="RM_Methyltransferase"/>
</dbReference>
<dbReference type="InterPro" id="IPR002052">
    <property type="entry name" value="DNA_methylase_N6_adenine_CS"/>
</dbReference>
<dbReference type="PROSITE" id="PS00092">
    <property type="entry name" value="N6_MTASE"/>
    <property type="match status" value="1"/>
</dbReference>
<evidence type="ECO:0000256" key="4">
    <source>
        <dbReference type="RuleBase" id="RU362026"/>
    </source>
</evidence>
<dbReference type="EC" id="2.1.1.-" evidence="4"/>
<dbReference type="GO" id="GO:0009007">
    <property type="term" value="F:site-specific DNA-methyltransferase (adenine-specific) activity"/>
    <property type="evidence" value="ECO:0007669"/>
    <property type="project" value="TreeGrafter"/>
</dbReference>
<gene>
    <name evidence="6" type="ORF">B0I28_109102</name>
</gene>
<dbReference type="PRINTS" id="PR00508">
    <property type="entry name" value="S21N4MTFRASE"/>
</dbReference>
<keyword evidence="7" id="KW-1185">Reference proteome</keyword>
<dbReference type="InterPro" id="IPR029063">
    <property type="entry name" value="SAM-dependent_MTases_sf"/>
</dbReference>
<dbReference type="GO" id="GO:0032259">
    <property type="term" value="P:methylation"/>
    <property type="evidence" value="ECO:0007669"/>
    <property type="project" value="UniProtKB-KW"/>
</dbReference>
<evidence type="ECO:0000259" key="5">
    <source>
        <dbReference type="Pfam" id="PF01555"/>
    </source>
</evidence>
<evidence type="ECO:0000256" key="2">
    <source>
        <dbReference type="ARBA" id="ARBA00022603"/>
    </source>
</evidence>
<feature type="domain" description="DNA methylase N-4/N-6" evidence="5">
    <location>
        <begin position="40"/>
        <end position="245"/>
    </location>
</feature>